<dbReference type="STRING" id="398512.Bccel_0997"/>
<gene>
    <name evidence="1" type="ORF">Bccel_0997</name>
</gene>
<dbReference type="Pfam" id="PF14006">
    <property type="entry name" value="YqzL"/>
    <property type="match status" value="1"/>
</dbReference>
<dbReference type="OrthoDB" id="1650227at2"/>
<dbReference type="eggNOG" id="ENOG5033JZ6">
    <property type="taxonomic scope" value="Bacteria"/>
</dbReference>
<evidence type="ECO:0000313" key="2">
    <source>
        <dbReference type="Proteomes" id="UP000036923"/>
    </source>
</evidence>
<dbReference type="Proteomes" id="UP000036923">
    <property type="component" value="Unassembled WGS sequence"/>
</dbReference>
<sequence length="46" mass="5485">MLRDLIWKAFEKTGEIDKYIFYKEVSEKGYIKNEIVTTKEEVAISK</sequence>
<accession>A0A0L6JK55</accession>
<dbReference type="InterPro" id="IPR025617">
    <property type="entry name" value="YqzL"/>
</dbReference>
<reference evidence="2" key="1">
    <citation type="submission" date="2015-07" db="EMBL/GenBank/DDBJ databases">
        <title>Near-Complete Genome Sequence of the Cellulolytic Bacterium Bacteroides (Pseudobacteroides) cellulosolvens ATCC 35603.</title>
        <authorList>
            <person name="Dassa B."/>
            <person name="Utturkar S.M."/>
            <person name="Klingeman D.M."/>
            <person name="Hurt R.A."/>
            <person name="Keller M."/>
            <person name="Xu J."/>
            <person name="Reddy Y.H.K."/>
            <person name="Borovok I."/>
            <person name="Grinberg I.R."/>
            <person name="Lamed R."/>
            <person name="Zhivin O."/>
            <person name="Bayer E.A."/>
            <person name="Brown S.D."/>
        </authorList>
    </citation>
    <scope>NUCLEOTIDE SEQUENCE [LARGE SCALE GENOMIC DNA]</scope>
    <source>
        <strain evidence="2">DSM 2933</strain>
    </source>
</reference>
<dbReference type="AlphaFoldDB" id="A0A0L6JK55"/>
<dbReference type="RefSeq" id="WP_081926868.1">
    <property type="nucleotide sequence ID" value="NZ_JQKC01000013.1"/>
</dbReference>
<comment type="caution">
    <text evidence="1">The sequence shown here is derived from an EMBL/GenBank/DDBJ whole genome shotgun (WGS) entry which is preliminary data.</text>
</comment>
<organism evidence="1 2">
    <name type="scientific">Pseudobacteroides cellulosolvens ATCC 35603 = DSM 2933</name>
    <dbReference type="NCBI Taxonomy" id="398512"/>
    <lineage>
        <taxon>Bacteria</taxon>
        <taxon>Bacillati</taxon>
        <taxon>Bacillota</taxon>
        <taxon>Clostridia</taxon>
        <taxon>Eubacteriales</taxon>
        <taxon>Oscillospiraceae</taxon>
        <taxon>Pseudobacteroides</taxon>
    </lineage>
</organism>
<name>A0A0L6JK55_9FIRM</name>
<proteinExistence type="predicted"/>
<evidence type="ECO:0000313" key="1">
    <source>
        <dbReference type="EMBL" id="KNY25737.1"/>
    </source>
</evidence>
<keyword evidence="2" id="KW-1185">Reference proteome</keyword>
<protein>
    <submittedName>
        <fullName evidence="1">YqzL-like protein</fullName>
    </submittedName>
</protein>
<dbReference type="EMBL" id="LGTC01000001">
    <property type="protein sequence ID" value="KNY25737.1"/>
    <property type="molecule type" value="Genomic_DNA"/>
</dbReference>